<dbReference type="InterPro" id="IPR018095">
    <property type="entry name" value="Thymidylate_kin_CS"/>
</dbReference>
<comment type="function">
    <text evidence="10">Phosphorylation of dTMP to form dTDP in both de novo and salvage pathways of dTTP synthesis.</text>
</comment>
<keyword evidence="4 10" id="KW-0808">Transferase</keyword>
<dbReference type="Pfam" id="PF02223">
    <property type="entry name" value="Thymidylate_kin"/>
    <property type="match status" value="1"/>
</dbReference>
<feature type="domain" description="Thymidylate kinase-like" evidence="11">
    <location>
        <begin position="15"/>
        <end position="204"/>
    </location>
</feature>
<dbReference type="InterPro" id="IPR018094">
    <property type="entry name" value="Thymidylate_kinase"/>
</dbReference>
<sequence>MENVKTDQKGQLITLEGPDGAGKTSILEKLASLLEAAGYEVVTTREPGGVTISESIRKIILDVENTSMDNKTELLLYIAARRQHWVERVLPALAAGKLVLVDRFIDSSVAYQGYGRGLSVNDITWLNAYAIDDTKPQLTLLFDVPSEVGLARIESADVREVNRLDLEKLDMHKRVRQGYLDLAKADPDRIKLVNANQDLETVVATAFDLVQANLAK</sequence>
<keyword evidence="13" id="KW-1185">Reference proteome</keyword>
<protein>
    <recommendedName>
        <fullName evidence="3 10">Thymidylate kinase</fullName>
        <ecNumber evidence="2 10">2.7.4.9</ecNumber>
    </recommendedName>
    <alternativeName>
        <fullName evidence="10">dTMP kinase</fullName>
    </alternativeName>
</protein>
<evidence type="ECO:0000256" key="5">
    <source>
        <dbReference type="ARBA" id="ARBA00022727"/>
    </source>
</evidence>
<evidence type="ECO:0000256" key="2">
    <source>
        <dbReference type="ARBA" id="ARBA00012980"/>
    </source>
</evidence>
<evidence type="ECO:0000256" key="10">
    <source>
        <dbReference type="HAMAP-Rule" id="MF_00165"/>
    </source>
</evidence>
<dbReference type="InterPro" id="IPR039430">
    <property type="entry name" value="Thymidylate_kin-like_dom"/>
</dbReference>
<organism evidence="12 13">
    <name type="scientific">Streptococcus dentapri</name>
    <dbReference type="NCBI Taxonomy" id="573564"/>
    <lineage>
        <taxon>Bacteria</taxon>
        <taxon>Bacillati</taxon>
        <taxon>Bacillota</taxon>
        <taxon>Bacilli</taxon>
        <taxon>Lactobacillales</taxon>
        <taxon>Streptococcaceae</taxon>
        <taxon>Streptococcus</taxon>
    </lineage>
</organism>
<keyword evidence="7 10" id="KW-0418">Kinase</keyword>
<name>A0ABV8CYI1_9STRE</name>
<keyword evidence="6 10" id="KW-0547">Nucleotide-binding</keyword>
<evidence type="ECO:0000256" key="9">
    <source>
        <dbReference type="ARBA" id="ARBA00048743"/>
    </source>
</evidence>
<comment type="similarity">
    <text evidence="1 10">Belongs to the thymidylate kinase family.</text>
</comment>
<dbReference type="Gene3D" id="3.40.50.300">
    <property type="entry name" value="P-loop containing nucleotide triphosphate hydrolases"/>
    <property type="match status" value="1"/>
</dbReference>
<dbReference type="EMBL" id="JBHSAC010000008">
    <property type="protein sequence ID" value="MFC3931339.1"/>
    <property type="molecule type" value="Genomic_DNA"/>
</dbReference>
<comment type="caution">
    <text evidence="12">The sequence shown here is derived from an EMBL/GenBank/DDBJ whole genome shotgun (WGS) entry which is preliminary data.</text>
</comment>
<keyword evidence="8 10" id="KW-0067">ATP-binding</keyword>
<dbReference type="CDD" id="cd01672">
    <property type="entry name" value="TMPK"/>
    <property type="match status" value="1"/>
</dbReference>
<keyword evidence="5 10" id="KW-0545">Nucleotide biosynthesis</keyword>
<dbReference type="NCBIfam" id="TIGR00041">
    <property type="entry name" value="DTMP_kinase"/>
    <property type="match status" value="1"/>
</dbReference>
<dbReference type="InterPro" id="IPR027417">
    <property type="entry name" value="P-loop_NTPase"/>
</dbReference>
<evidence type="ECO:0000313" key="13">
    <source>
        <dbReference type="Proteomes" id="UP001595901"/>
    </source>
</evidence>
<feature type="binding site" evidence="10">
    <location>
        <begin position="17"/>
        <end position="24"/>
    </location>
    <ligand>
        <name>ATP</name>
        <dbReference type="ChEBI" id="CHEBI:30616"/>
    </ligand>
</feature>
<evidence type="ECO:0000256" key="6">
    <source>
        <dbReference type="ARBA" id="ARBA00022741"/>
    </source>
</evidence>
<accession>A0ABV8CYI1</accession>
<gene>
    <name evidence="10 12" type="primary">tmk</name>
    <name evidence="12" type="ORF">ACFOSE_00775</name>
</gene>
<dbReference type="PANTHER" id="PTHR10344:SF4">
    <property type="entry name" value="UMP-CMP KINASE 2, MITOCHONDRIAL"/>
    <property type="match status" value="1"/>
</dbReference>
<evidence type="ECO:0000256" key="3">
    <source>
        <dbReference type="ARBA" id="ARBA00017144"/>
    </source>
</evidence>
<dbReference type="PROSITE" id="PS01331">
    <property type="entry name" value="THYMIDYLATE_KINASE"/>
    <property type="match status" value="1"/>
</dbReference>
<dbReference type="PANTHER" id="PTHR10344">
    <property type="entry name" value="THYMIDYLATE KINASE"/>
    <property type="match status" value="1"/>
</dbReference>
<dbReference type="HAMAP" id="MF_00165">
    <property type="entry name" value="Thymidylate_kinase"/>
    <property type="match status" value="1"/>
</dbReference>
<dbReference type="GO" id="GO:0004798">
    <property type="term" value="F:dTMP kinase activity"/>
    <property type="evidence" value="ECO:0007669"/>
    <property type="project" value="UniProtKB-EC"/>
</dbReference>
<reference evidence="13" key="1">
    <citation type="journal article" date="2019" name="Int. J. Syst. Evol. Microbiol.">
        <title>The Global Catalogue of Microorganisms (GCM) 10K type strain sequencing project: providing services to taxonomists for standard genome sequencing and annotation.</title>
        <authorList>
            <consortium name="The Broad Institute Genomics Platform"/>
            <consortium name="The Broad Institute Genome Sequencing Center for Infectious Disease"/>
            <person name="Wu L."/>
            <person name="Ma J."/>
        </authorList>
    </citation>
    <scope>NUCLEOTIDE SEQUENCE [LARGE SCALE GENOMIC DNA]</scope>
    <source>
        <strain evidence="13">CCUG 58728</strain>
    </source>
</reference>
<dbReference type="Proteomes" id="UP001595901">
    <property type="component" value="Unassembled WGS sequence"/>
</dbReference>
<comment type="catalytic activity">
    <reaction evidence="9 10">
        <text>dTMP + ATP = dTDP + ADP</text>
        <dbReference type="Rhea" id="RHEA:13517"/>
        <dbReference type="ChEBI" id="CHEBI:30616"/>
        <dbReference type="ChEBI" id="CHEBI:58369"/>
        <dbReference type="ChEBI" id="CHEBI:63528"/>
        <dbReference type="ChEBI" id="CHEBI:456216"/>
        <dbReference type="EC" id="2.7.4.9"/>
    </reaction>
</comment>
<dbReference type="SUPFAM" id="SSF52540">
    <property type="entry name" value="P-loop containing nucleoside triphosphate hydrolases"/>
    <property type="match status" value="1"/>
</dbReference>
<evidence type="ECO:0000256" key="8">
    <source>
        <dbReference type="ARBA" id="ARBA00022840"/>
    </source>
</evidence>
<dbReference type="RefSeq" id="WP_380429217.1">
    <property type="nucleotide sequence ID" value="NZ_JBHSAC010000008.1"/>
</dbReference>
<evidence type="ECO:0000259" key="11">
    <source>
        <dbReference type="Pfam" id="PF02223"/>
    </source>
</evidence>
<evidence type="ECO:0000256" key="7">
    <source>
        <dbReference type="ARBA" id="ARBA00022777"/>
    </source>
</evidence>
<dbReference type="EC" id="2.7.4.9" evidence="2 10"/>
<evidence type="ECO:0000313" key="12">
    <source>
        <dbReference type="EMBL" id="MFC3931339.1"/>
    </source>
</evidence>
<evidence type="ECO:0000256" key="1">
    <source>
        <dbReference type="ARBA" id="ARBA00009776"/>
    </source>
</evidence>
<evidence type="ECO:0000256" key="4">
    <source>
        <dbReference type="ARBA" id="ARBA00022679"/>
    </source>
</evidence>
<proteinExistence type="inferred from homology"/>